<dbReference type="Proteomes" id="UP001429984">
    <property type="component" value="Unassembled WGS sequence"/>
</dbReference>
<evidence type="ECO:0000313" key="2">
    <source>
        <dbReference type="Proteomes" id="UP001429984"/>
    </source>
</evidence>
<name>A0ABS0B7T6_9GAMM</name>
<protein>
    <submittedName>
        <fullName evidence="1">Uncharacterized protein</fullName>
    </submittedName>
</protein>
<keyword evidence="2" id="KW-1185">Reference proteome</keyword>
<evidence type="ECO:0000313" key="1">
    <source>
        <dbReference type="EMBL" id="MBF6025089.1"/>
    </source>
</evidence>
<dbReference type="RefSeq" id="WP_194931696.1">
    <property type="nucleotide sequence ID" value="NZ_JADLZT010000007.1"/>
</dbReference>
<sequence>MSASADGIASAERFERPGFVRLTASDRPGVAQPVPERDIPPQPWGRILLGALVLFLLLMGAWEWKWRAFGATPGYRNSDGAWAEQRRRIDSGEGGGTVLIGDSRMLFDVQLAQWEAATGDRPIQLALEGTSAVPVLEDLAQDPAFTGRLLVGVAPDLFFSGFAYRGSAIGHFHKQGPSQRSGHWLSKRLLEPYFAFYDPDFALPVVVRRQPWPLRPGMQPHTRVRKLMEQESDRNTRIWSKVENDPEYRALARSIWAQNFTGPPPPPMATPERARQTVQAQIDRAAKAVASLRARGVRIVFVRPPSNGPYYAFEQKAMPRKDTWDVLLQRTGLPGIHFDDYPQMRGYTLPEWSHLSAADAQRYTLVLAPMVEREFQRQERELASADAAMRR</sequence>
<gene>
    <name evidence="1" type="ORF">IU514_13740</name>
</gene>
<proteinExistence type="predicted"/>
<organism evidence="1 2">
    <name type="scientific">Lysobacter niastensis</name>
    <dbReference type="NCBI Taxonomy" id="380629"/>
    <lineage>
        <taxon>Bacteria</taxon>
        <taxon>Pseudomonadati</taxon>
        <taxon>Pseudomonadota</taxon>
        <taxon>Gammaproteobacteria</taxon>
        <taxon>Lysobacterales</taxon>
        <taxon>Lysobacteraceae</taxon>
        <taxon>Lysobacter</taxon>
    </lineage>
</organism>
<comment type="caution">
    <text evidence="1">The sequence shown here is derived from an EMBL/GenBank/DDBJ whole genome shotgun (WGS) entry which is preliminary data.</text>
</comment>
<dbReference type="EMBL" id="JADLZT010000007">
    <property type="protein sequence ID" value="MBF6025089.1"/>
    <property type="molecule type" value="Genomic_DNA"/>
</dbReference>
<accession>A0ABS0B7T6</accession>
<reference evidence="1 2" key="1">
    <citation type="submission" date="2020-11" db="EMBL/GenBank/DDBJ databases">
        <title>Draft Genome Sequence and Secondary Metabolite Biosynthetic Potential of the Lysobacter niastensis Type strain DSM 18481.</title>
        <authorList>
            <person name="Turrini P."/>
            <person name="Artuso I."/>
            <person name="Tescari M."/>
            <person name="Lugli G.A."/>
            <person name="Frangipani E."/>
            <person name="Ventura M."/>
            <person name="Visca P."/>
        </authorList>
    </citation>
    <scope>NUCLEOTIDE SEQUENCE [LARGE SCALE GENOMIC DNA]</scope>
    <source>
        <strain evidence="1 2">DSM 18481</strain>
    </source>
</reference>